<keyword evidence="3" id="KW-0812">Transmembrane</keyword>
<feature type="transmembrane region" description="Helical" evidence="3">
    <location>
        <begin position="157"/>
        <end position="176"/>
    </location>
</feature>
<dbReference type="InterPro" id="IPR043130">
    <property type="entry name" value="CDP-OH_PTrfase_TM_dom"/>
</dbReference>
<dbReference type="InterPro" id="IPR000462">
    <property type="entry name" value="CDP-OH_P_trans"/>
</dbReference>
<evidence type="ECO:0000313" key="4">
    <source>
        <dbReference type="EMBL" id="BDG10803.1"/>
    </source>
</evidence>
<sequence length="278" mass="28629">MTGSSLGSLAPLLAIAVALFGTLLVFAARCALLGRPHTPAVESRGPSPFGKWLQEWWIWLFDPLVRLCVRAGVGPDAITASSAVVVAVAAVLLATGDLPTGGWIYLFGASLDLVDGRVARATGRATRAGAFLDSTLDRVAELLAFGGLAVHFRGSQILYAALAAAFASVLVSYARARGESLGAGEAARVGGMQRPERIAFTGLACVLSPLAEAWAGPGGARTFVGAALTAVAVLSAGTALRRAVSIHGALSALERTDRGGSRAPTLRLVERRDARYGP</sequence>
<evidence type="ECO:0000256" key="2">
    <source>
        <dbReference type="RuleBase" id="RU003750"/>
    </source>
</evidence>
<organism evidence="4 5">
    <name type="scientific">Anaeromyxobacter paludicola</name>
    <dbReference type="NCBI Taxonomy" id="2918171"/>
    <lineage>
        <taxon>Bacteria</taxon>
        <taxon>Pseudomonadati</taxon>
        <taxon>Myxococcota</taxon>
        <taxon>Myxococcia</taxon>
        <taxon>Myxococcales</taxon>
        <taxon>Cystobacterineae</taxon>
        <taxon>Anaeromyxobacteraceae</taxon>
        <taxon>Anaeromyxobacter</taxon>
    </lineage>
</organism>
<dbReference type="InterPro" id="IPR048254">
    <property type="entry name" value="CDP_ALCOHOL_P_TRANSF_CS"/>
</dbReference>
<accession>A0ABM7XFX8</accession>
<evidence type="ECO:0000313" key="5">
    <source>
        <dbReference type="Proteomes" id="UP001162734"/>
    </source>
</evidence>
<gene>
    <name evidence="4" type="ORF">AMPC_39160</name>
</gene>
<dbReference type="Proteomes" id="UP001162734">
    <property type="component" value="Chromosome"/>
</dbReference>
<dbReference type="Pfam" id="PF01066">
    <property type="entry name" value="CDP-OH_P_transf"/>
    <property type="match status" value="1"/>
</dbReference>
<keyword evidence="5" id="KW-1185">Reference proteome</keyword>
<proteinExistence type="inferred from homology"/>
<evidence type="ECO:0000256" key="1">
    <source>
        <dbReference type="ARBA" id="ARBA00022679"/>
    </source>
</evidence>
<dbReference type="PROSITE" id="PS00379">
    <property type="entry name" value="CDP_ALCOHOL_P_TRANSF"/>
    <property type="match status" value="1"/>
</dbReference>
<dbReference type="EMBL" id="AP025592">
    <property type="protein sequence ID" value="BDG10803.1"/>
    <property type="molecule type" value="Genomic_DNA"/>
</dbReference>
<dbReference type="Gene3D" id="1.20.120.1760">
    <property type="match status" value="1"/>
</dbReference>
<keyword evidence="1 2" id="KW-0808">Transferase</keyword>
<keyword evidence="3" id="KW-1133">Transmembrane helix</keyword>
<keyword evidence="3" id="KW-0472">Membrane</keyword>
<reference evidence="5" key="1">
    <citation type="journal article" date="2022" name="Int. J. Syst. Evol. Microbiol.">
        <title>Anaeromyxobacter oryzae sp. nov., Anaeromyxobacter diazotrophicus sp. nov. and Anaeromyxobacter paludicola sp. nov., isolated from paddy soils.</title>
        <authorList>
            <person name="Itoh H."/>
            <person name="Xu Z."/>
            <person name="Mise K."/>
            <person name="Masuda Y."/>
            <person name="Ushijima N."/>
            <person name="Hayakawa C."/>
            <person name="Shiratori Y."/>
            <person name="Senoo K."/>
        </authorList>
    </citation>
    <scope>NUCLEOTIDE SEQUENCE [LARGE SCALE GENOMIC DNA]</scope>
    <source>
        <strain evidence="5">Red630</strain>
    </source>
</reference>
<evidence type="ECO:0000256" key="3">
    <source>
        <dbReference type="SAM" id="Phobius"/>
    </source>
</evidence>
<dbReference type="RefSeq" id="WP_248343363.1">
    <property type="nucleotide sequence ID" value="NZ_AP025592.1"/>
</dbReference>
<name>A0ABM7XFX8_9BACT</name>
<protein>
    <submittedName>
        <fullName evidence="4">CDP-alcohol phosphatidyltransferase</fullName>
    </submittedName>
</protein>
<comment type="similarity">
    <text evidence="2">Belongs to the CDP-alcohol phosphatidyltransferase class-I family.</text>
</comment>
<feature type="transmembrane region" description="Helical" evidence="3">
    <location>
        <begin position="85"/>
        <end position="106"/>
    </location>
</feature>